<name>A0ABW2INK7_9PROT</name>
<dbReference type="EMBL" id="JBHTBR010000005">
    <property type="protein sequence ID" value="MFC7292761.1"/>
    <property type="molecule type" value="Genomic_DNA"/>
</dbReference>
<dbReference type="InterPro" id="IPR003347">
    <property type="entry name" value="JmjC_dom"/>
</dbReference>
<dbReference type="PROSITE" id="PS51184">
    <property type="entry name" value="JMJC"/>
    <property type="match status" value="1"/>
</dbReference>
<comment type="caution">
    <text evidence="2">The sequence shown here is derived from an EMBL/GenBank/DDBJ whole genome shotgun (WGS) entry which is preliminary data.</text>
</comment>
<feature type="domain" description="JmjC" evidence="1">
    <location>
        <begin position="116"/>
        <end position="278"/>
    </location>
</feature>
<sequence length="343" mass="39125">MASDYKIDRKTKCIENASFEDVDFNALIEAGEPVILKGVLRESPLCKAADTSAKSAMDLILSYYNQRPVIHFKAEAEIKGRFFYNDTLDGFNYRTDRVRLEEIFEQILAEPHGPAHYVGSADVGDFFPNLIDGSKLQFPQNISGARQPMISLWMGNQTTTACHYDMSNNIAACMVGKRRFTLFPPSQIANLYPGPLEPTPGGQVVSMVNFKEPDLERFPHFPLAIKEGQIADLDVGDVLVYPAMWWHQVEALEPFNVLLNYWWNNVPAYLDDPVNVMLQGILSLRDRPEHERQAWRHVLDYYVFNGPEAPIAHLPEHIQNMLAPLEEQSARRLRAKIIHKLNR</sequence>
<dbReference type="Proteomes" id="UP001596492">
    <property type="component" value="Unassembled WGS sequence"/>
</dbReference>
<dbReference type="InterPro" id="IPR041667">
    <property type="entry name" value="Cupin_8"/>
</dbReference>
<dbReference type="InterPro" id="IPR014710">
    <property type="entry name" value="RmlC-like_jellyroll"/>
</dbReference>
<evidence type="ECO:0000313" key="2">
    <source>
        <dbReference type="EMBL" id="MFC7292761.1"/>
    </source>
</evidence>
<proteinExistence type="predicted"/>
<dbReference type="RefSeq" id="WP_382168460.1">
    <property type="nucleotide sequence ID" value="NZ_JBHTBR010000005.1"/>
</dbReference>
<accession>A0ABW2INK7</accession>
<dbReference type="PANTHER" id="PTHR12461">
    <property type="entry name" value="HYPOXIA-INDUCIBLE FACTOR 1 ALPHA INHIBITOR-RELATED"/>
    <property type="match status" value="1"/>
</dbReference>
<protein>
    <submittedName>
        <fullName evidence="2">Cupin-like domain-containing protein</fullName>
    </submittedName>
</protein>
<dbReference type="SUPFAM" id="SSF51197">
    <property type="entry name" value="Clavaminate synthase-like"/>
    <property type="match status" value="1"/>
</dbReference>
<keyword evidence="3" id="KW-1185">Reference proteome</keyword>
<organism evidence="2 3">
    <name type="scientific">Hirschia litorea</name>
    <dbReference type="NCBI Taxonomy" id="1199156"/>
    <lineage>
        <taxon>Bacteria</taxon>
        <taxon>Pseudomonadati</taxon>
        <taxon>Pseudomonadota</taxon>
        <taxon>Alphaproteobacteria</taxon>
        <taxon>Hyphomonadales</taxon>
        <taxon>Hyphomonadaceae</taxon>
        <taxon>Hirschia</taxon>
    </lineage>
</organism>
<evidence type="ECO:0000313" key="3">
    <source>
        <dbReference type="Proteomes" id="UP001596492"/>
    </source>
</evidence>
<dbReference type="Pfam" id="PF13621">
    <property type="entry name" value="Cupin_8"/>
    <property type="match status" value="1"/>
</dbReference>
<evidence type="ECO:0000259" key="1">
    <source>
        <dbReference type="PROSITE" id="PS51184"/>
    </source>
</evidence>
<dbReference type="SMART" id="SM00558">
    <property type="entry name" value="JmjC"/>
    <property type="match status" value="1"/>
</dbReference>
<dbReference type="PANTHER" id="PTHR12461:SF105">
    <property type="entry name" value="HYPOXIA-INDUCIBLE FACTOR 1-ALPHA INHIBITOR"/>
    <property type="match status" value="1"/>
</dbReference>
<reference evidence="3" key="1">
    <citation type="journal article" date="2019" name="Int. J. Syst. Evol. Microbiol.">
        <title>The Global Catalogue of Microorganisms (GCM) 10K type strain sequencing project: providing services to taxonomists for standard genome sequencing and annotation.</title>
        <authorList>
            <consortium name="The Broad Institute Genomics Platform"/>
            <consortium name="The Broad Institute Genome Sequencing Center for Infectious Disease"/>
            <person name="Wu L."/>
            <person name="Ma J."/>
        </authorList>
    </citation>
    <scope>NUCLEOTIDE SEQUENCE [LARGE SCALE GENOMIC DNA]</scope>
    <source>
        <strain evidence="3">CCUG 51308</strain>
    </source>
</reference>
<gene>
    <name evidence="2" type="ORF">ACFQS8_14105</name>
</gene>
<dbReference type="Gene3D" id="2.60.120.10">
    <property type="entry name" value="Jelly Rolls"/>
    <property type="match status" value="1"/>
</dbReference>